<comment type="caution">
    <text evidence="2">The sequence shown here is derived from an EMBL/GenBank/DDBJ whole genome shotgun (WGS) entry which is preliminary data.</text>
</comment>
<evidence type="ECO:0000313" key="3">
    <source>
        <dbReference type="Proteomes" id="UP001479436"/>
    </source>
</evidence>
<accession>A0ABR2WCZ5</accession>
<gene>
    <name evidence="2" type="ORF">K7432_017756</name>
</gene>
<protein>
    <submittedName>
        <fullName evidence="2">Uncharacterized protein</fullName>
    </submittedName>
</protein>
<dbReference type="EMBL" id="JASJQH010004317">
    <property type="protein sequence ID" value="KAK9759367.1"/>
    <property type="molecule type" value="Genomic_DNA"/>
</dbReference>
<sequence>MTTCPSFHPHDKSTKLTSSLSSEDDITGRYNRQPTTSGQESDVDILKTPKTPPRQVNPNKTLDSSLKRNGARSGGCGKRKKSNKPRWHT</sequence>
<feature type="compositionally biased region" description="Basic residues" evidence="1">
    <location>
        <begin position="77"/>
        <end position="89"/>
    </location>
</feature>
<feature type="non-terminal residue" evidence="2">
    <location>
        <position position="89"/>
    </location>
</feature>
<evidence type="ECO:0000313" key="2">
    <source>
        <dbReference type="EMBL" id="KAK9759367.1"/>
    </source>
</evidence>
<feature type="compositionally biased region" description="Polar residues" evidence="1">
    <location>
        <begin position="30"/>
        <end position="40"/>
    </location>
</feature>
<feature type="region of interest" description="Disordered" evidence="1">
    <location>
        <begin position="1"/>
        <end position="89"/>
    </location>
</feature>
<reference evidence="2 3" key="1">
    <citation type="submission" date="2023-04" db="EMBL/GenBank/DDBJ databases">
        <title>Genome of Basidiobolus ranarum AG-B5.</title>
        <authorList>
            <person name="Stajich J.E."/>
            <person name="Carter-House D."/>
            <person name="Gryganskyi A."/>
        </authorList>
    </citation>
    <scope>NUCLEOTIDE SEQUENCE [LARGE SCALE GENOMIC DNA]</scope>
    <source>
        <strain evidence="2 3">AG-B5</strain>
    </source>
</reference>
<keyword evidence="3" id="KW-1185">Reference proteome</keyword>
<dbReference type="Proteomes" id="UP001479436">
    <property type="component" value="Unassembled WGS sequence"/>
</dbReference>
<name>A0ABR2WCZ5_9FUNG</name>
<proteinExistence type="predicted"/>
<feature type="compositionally biased region" description="Polar residues" evidence="1">
    <location>
        <begin position="54"/>
        <end position="64"/>
    </location>
</feature>
<evidence type="ECO:0000256" key="1">
    <source>
        <dbReference type="SAM" id="MobiDB-lite"/>
    </source>
</evidence>
<organism evidence="2 3">
    <name type="scientific">Basidiobolus ranarum</name>
    <dbReference type="NCBI Taxonomy" id="34480"/>
    <lineage>
        <taxon>Eukaryota</taxon>
        <taxon>Fungi</taxon>
        <taxon>Fungi incertae sedis</taxon>
        <taxon>Zoopagomycota</taxon>
        <taxon>Entomophthoromycotina</taxon>
        <taxon>Basidiobolomycetes</taxon>
        <taxon>Basidiobolales</taxon>
        <taxon>Basidiobolaceae</taxon>
        <taxon>Basidiobolus</taxon>
    </lineage>
</organism>